<accession>A0A6J4VWS2</accession>
<dbReference type="InterPro" id="IPR036515">
    <property type="entry name" value="Transposase_17_sf"/>
</dbReference>
<evidence type="ECO:0000313" key="2">
    <source>
        <dbReference type="EMBL" id="CAA9585168.1"/>
    </source>
</evidence>
<dbReference type="Gene3D" id="3.30.70.1290">
    <property type="entry name" value="Transposase IS200-like"/>
    <property type="match status" value="1"/>
</dbReference>
<organism evidence="2">
    <name type="scientific">uncultured Thermomicrobiales bacterium</name>
    <dbReference type="NCBI Taxonomy" id="1645740"/>
    <lineage>
        <taxon>Bacteria</taxon>
        <taxon>Pseudomonadati</taxon>
        <taxon>Thermomicrobiota</taxon>
        <taxon>Thermomicrobia</taxon>
        <taxon>Thermomicrobiales</taxon>
        <taxon>environmental samples</taxon>
    </lineage>
</organism>
<feature type="domain" description="Transposase IS200-like" evidence="1">
    <location>
        <begin position="21"/>
        <end position="167"/>
    </location>
</feature>
<evidence type="ECO:0000259" key="1">
    <source>
        <dbReference type="SMART" id="SM01321"/>
    </source>
</evidence>
<proteinExistence type="predicted"/>
<dbReference type="GO" id="GO:0004803">
    <property type="term" value="F:transposase activity"/>
    <property type="evidence" value="ECO:0007669"/>
    <property type="project" value="InterPro"/>
</dbReference>
<dbReference type="AlphaFoldDB" id="A0A6J4VWS2"/>
<dbReference type="InterPro" id="IPR002686">
    <property type="entry name" value="Transposase_17"/>
</dbReference>
<dbReference type="InterPro" id="IPR052715">
    <property type="entry name" value="RAYT_transposase"/>
</dbReference>
<dbReference type="SUPFAM" id="SSF143422">
    <property type="entry name" value="Transposase IS200-like"/>
    <property type="match status" value="1"/>
</dbReference>
<dbReference type="EMBL" id="CADCWM010000936">
    <property type="protein sequence ID" value="CAA9585168.1"/>
    <property type="molecule type" value="Genomic_DNA"/>
</dbReference>
<dbReference type="GO" id="GO:0006313">
    <property type="term" value="P:DNA transposition"/>
    <property type="evidence" value="ECO:0007669"/>
    <property type="project" value="InterPro"/>
</dbReference>
<protein>
    <recommendedName>
        <fullName evidence="1">Transposase IS200-like domain-containing protein</fullName>
    </recommendedName>
</protein>
<dbReference type="PANTHER" id="PTHR36966:SF1">
    <property type="entry name" value="REP-ASSOCIATED TYROSINE TRANSPOSASE"/>
    <property type="match status" value="1"/>
</dbReference>
<reference evidence="2" key="1">
    <citation type="submission" date="2020-02" db="EMBL/GenBank/DDBJ databases">
        <authorList>
            <person name="Meier V. D."/>
        </authorList>
    </citation>
    <scope>NUCLEOTIDE SEQUENCE</scope>
    <source>
        <strain evidence="2">AVDCRST_MAG88</strain>
    </source>
</reference>
<dbReference type="GO" id="GO:0043565">
    <property type="term" value="F:sequence-specific DNA binding"/>
    <property type="evidence" value="ECO:0007669"/>
    <property type="project" value="TreeGrafter"/>
</dbReference>
<name>A0A6J4VWS2_9BACT</name>
<gene>
    <name evidence="2" type="ORF">AVDCRST_MAG88-3830</name>
</gene>
<dbReference type="PANTHER" id="PTHR36966">
    <property type="entry name" value="REP-ASSOCIATED TYROSINE TRANSPOSASE"/>
    <property type="match status" value="1"/>
</dbReference>
<sequence>MSFNPEKHHRRSIRLHGYDYSQGGIYFVTICTPDRALLFADPVICSIAEQCWHELPNHFAVVELDEWVVMPNHLHGIPLINPDRQGRDGVQLNAPTRAVEPSTQEVTKRIAPHRDTLSVIIRTYKAAVTTLCRRQRYVDFAWQRNYYEHIVRDQAELDRIRQYIHDNPKGWGTDENHPNRVGAFE</sequence>
<dbReference type="SMART" id="SM01321">
    <property type="entry name" value="Y1_Tnp"/>
    <property type="match status" value="1"/>
</dbReference>